<dbReference type="InterPro" id="IPR008984">
    <property type="entry name" value="SMAD_FHA_dom_sf"/>
</dbReference>
<proteinExistence type="predicted"/>
<dbReference type="Proteomes" id="UP001515480">
    <property type="component" value="Unassembled WGS sequence"/>
</dbReference>
<feature type="domain" description="FHA" evidence="2">
    <location>
        <begin position="84"/>
        <end position="140"/>
    </location>
</feature>
<comment type="caution">
    <text evidence="3">The sequence shown here is derived from an EMBL/GenBank/DDBJ whole genome shotgun (WGS) entry which is preliminary data.</text>
</comment>
<protein>
    <recommendedName>
        <fullName evidence="2">FHA domain-containing protein</fullName>
    </recommendedName>
</protein>
<accession>A0AB34K0E5</accession>
<evidence type="ECO:0000313" key="3">
    <source>
        <dbReference type="EMBL" id="KAL1526381.1"/>
    </source>
</evidence>
<feature type="coiled-coil region" evidence="1">
    <location>
        <begin position="253"/>
        <end position="301"/>
    </location>
</feature>
<dbReference type="SMART" id="SM00240">
    <property type="entry name" value="FHA"/>
    <property type="match status" value="1"/>
</dbReference>
<dbReference type="Pfam" id="PF00498">
    <property type="entry name" value="FHA"/>
    <property type="match status" value="1"/>
</dbReference>
<dbReference type="SUPFAM" id="SSF49879">
    <property type="entry name" value="SMAD/FHA domain"/>
    <property type="match status" value="1"/>
</dbReference>
<evidence type="ECO:0000313" key="4">
    <source>
        <dbReference type="Proteomes" id="UP001515480"/>
    </source>
</evidence>
<dbReference type="EMBL" id="JBGBPQ010000003">
    <property type="protein sequence ID" value="KAL1526381.1"/>
    <property type="molecule type" value="Genomic_DNA"/>
</dbReference>
<feature type="coiled-coil region" evidence="1">
    <location>
        <begin position="363"/>
        <end position="418"/>
    </location>
</feature>
<evidence type="ECO:0000256" key="1">
    <source>
        <dbReference type="SAM" id="Coils"/>
    </source>
</evidence>
<dbReference type="PROSITE" id="PS50006">
    <property type="entry name" value="FHA_DOMAIN"/>
    <property type="match status" value="1"/>
</dbReference>
<gene>
    <name evidence="3" type="ORF">AB1Y20_015094</name>
</gene>
<dbReference type="InterPro" id="IPR000253">
    <property type="entry name" value="FHA_dom"/>
</dbReference>
<name>A0AB34K0E5_PRYPA</name>
<keyword evidence="1" id="KW-0175">Coiled coil</keyword>
<dbReference type="AlphaFoldDB" id="A0AB34K0E5"/>
<dbReference type="CDD" id="cd00060">
    <property type="entry name" value="FHA"/>
    <property type="match status" value="1"/>
</dbReference>
<reference evidence="3 4" key="1">
    <citation type="journal article" date="2024" name="Science">
        <title>Giant polyketide synthase enzymes in the biosynthesis of giant marine polyether toxins.</title>
        <authorList>
            <person name="Fallon T.R."/>
            <person name="Shende V.V."/>
            <person name="Wierzbicki I.H."/>
            <person name="Pendleton A.L."/>
            <person name="Watervoot N.F."/>
            <person name="Auber R.P."/>
            <person name="Gonzalez D.J."/>
            <person name="Wisecaver J.H."/>
            <person name="Moore B.S."/>
        </authorList>
    </citation>
    <scope>NUCLEOTIDE SEQUENCE [LARGE SCALE GENOMIC DNA]</scope>
    <source>
        <strain evidence="3 4">12B1</strain>
    </source>
</reference>
<evidence type="ECO:0000259" key="2">
    <source>
        <dbReference type="PROSITE" id="PS50006"/>
    </source>
</evidence>
<keyword evidence="4" id="KW-1185">Reference proteome</keyword>
<sequence length="765" mass="82739">MIVEGKGLAARRTRDPLVAVVNLEQLKKPSKHRAISRPLTCEQNAAAPVVEEVGNSVPAAEYEKKFYLKDLTSGASFVLEGSPVWIGRWKERSNVWLDDGGLRSKASRLHARLERDEETNCWTLIDNDSANGTFVNDHRVSSELLKAGDILGFGTCPKMTRDWAVCGGEAETMPCFHFEMMSMGNGIRPTRVGKDVTEPQCSQASGAEQAGLADPKHRLEEVRSNAGEEDAFQESEESAAFKAGEIRTMVSLLGCMRAQLRAAEQERDLALRERGEATRMLEEQSAKVDAALAASERLTARMGASDAERQVAAKVLVSELRAAEAEAPLEIQPRAEGSSAMPIVNASRAVASFHQETLGCDDVRSISARMHAAEERAALAEREVSRLVSVAEQAREACHALERSNADEKTRALELQEELELVLSRERQIAEELEAYRGAALSPGRTVVLRGGLAFAAEVDAAVQACKEEERTRYLEIIRSAEEAAQVAIASAQVEVEKACAAEVAKAEKVAEEAQLEAASAWAELDELKATAARAEALAIERVEAAEEAANVARAERIADAARAAEAEAALHALQMQLAATRLVIGGTHGQLDDATSRHVPTVHGLDGLESINDAGELWGCQQQSLLSTDHTEVPQAFSDLRTIQKEHAHARATAYRLEVELLRCQDELSAQVLIVQEAKAQTQAAVEAQKRIAEQLHAATVAAATAKDAAAAASMLVNSEAVARLAAESANGKSLHELRAELTEKVRLTEFPELNESFVHVAYT</sequence>
<organism evidence="3 4">
    <name type="scientific">Prymnesium parvum</name>
    <name type="common">Toxic golden alga</name>
    <dbReference type="NCBI Taxonomy" id="97485"/>
    <lineage>
        <taxon>Eukaryota</taxon>
        <taxon>Haptista</taxon>
        <taxon>Haptophyta</taxon>
        <taxon>Prymnesiophyceae</taxon>
        <taxon>Prymnesiales</taxon>
        <taxon>Prymnesiaceae</taxon>
        <taxon>Prymnesium</taxon>
    </lineage>
</organism>
<dbReference type="Gene3D" id="2.60.200.20">
    <property type="match status" value="1"/>
</dbReference>